<dbReference type="SUPFAM" id="SSF46767">
    <property type="entry name" value="Methylated DNA-protein cysteine methyltransferase, C-terminal domain"/>
    <property type="match status" value="1"/>
</dbReference>
<protein>
    <submittedName>
        <fullName evidence="4">Alkylated DNA nucleotide flippase Atl1</fullName>
    </submittedName>
</protein>
<dbReference type="Proteomes" id="UP000579605">
    <property type="component" value="Unassembled WGS sequence"/>
</dbReference>
<dbReference type="PANTHER" id="PTHR35149">
    <property type="entry name" value="SLL5132 PROTEIN"/>
    <property type="match status" value="1"/>
</dbReference>
<dbReference type="Pfam" id="PF18755">
    <property type="entry name" value="RAMA"/>
    <property type="match status" value="1"/>
</dbReference>
<keyword evidence="5" id="KW-1185">Reference proteome</keyword>
<comment type="caution">
    <text evidence="4">The sequence shown here is derived from an EMBL/GenBank/DDBJ whole genome shotgun (WGS) entry which is preliminary data.</text>
</comment>
<dbReference type="InterPro" id="IPR036388">
    <property type="entry name" value="WH-like_DNA-bd_sf"/>
</dbReference>
<evidence type="ECO:0000259" key="3">
    <source>
        <dbReference type="Pfam" id="PF18755"/>
    </source>
</evidence>
<dbReference type="InterPro" id="IPR011089">
    <property type="entry name" value="GmrSD_C"/>
</dbReference>
<dbReference type="InterPro" id="IPR036217">
    <property type="entry name" value="MethylDNA_cys_MeTrfase_DNAb"/>
</dbReference>
<dbReference type="EMBL" id="JACBZH010000001">
    <property type="protein sequence ID" value="NYH87718.1"/>
    <property type="molecule type" value="Genomic_DNA"/>
</dbReference>
<evidence type="ECO:0000259" key="2">
    <source>
        <dbReference type="Pfam" id="PF07510"/>
    </source>
</evidence>
<sequence length="718" mass="80379">MDAAGSVLEEAGLDALSGQLEVLTHNLGMYVTGGATRLKVRHSNRDRAAFDEVMNAEPPVDHDALKHSGSLLARAHRFFVRMVGDWLGEDASQPTYAYRAEILVQVLTRGLQLVVIDLQAQENSQEIFETLNARGTPLTAADLVKNFVFQRLESEGVDTRRAYAEDWPFESKFWETEISVGRYNVSRSSLFLNQWLVSRVGEEISPKSTFSRFKHFVDHECGQKMSEVLVLLKQQANLYQRWTVTASEPDRSLTPTEMAVYRMGATGLELLKPILIWLHDPERSIPTAAANEVIAATESWVIRRQLLRLPSADLGRIVADLIRTHRSAPAAELPLRVRTHLTRLASASTYWPGDEEIRSAMLTENAYRRFPRSRLRMLLEAVEDRLRDVYKYPPVPRRGYPIEHVLPQKWETNWQVEGLEAQINRGAHVHRLGNLTLVTDGLNVAISNSAWTLKREKLATYDVFLMNRHFRNATEVWDEDTIDARTHIIIDALLKTWPVPEGHLGQVVHAADTDQGWVEIKHLVAAGLLTPGTRLLPRPGSWAPTEAVISEDGTLKVDGNVFQTPSGAGRHVKGAVTNGWTFWRLDDGRKLADVRAVYRGAKPEQDKARPAFDWSRLHAILEALPEGNWTAYGDLADAVGTAPQPLGNHITTCPQCANAHRVLTHDGQVAEAFRWADPGDHRDPVEMLRAEGVPFTAGKADPGKRLNSDDLTGLVAEH</sequence>
<gene>
    <name evidence="4" type="ORF">F4554_000356</name>
</gene>
<dbReference type="Pfam" id="PF07510">
    <property type="entry name" value="GmrSD_C"/>
    <property type="match status" value="1"/>
</dbReference>
<name>A0A852Z7V3_9ACTN</name>
<evidence type="ECO:0000313" key="5">
    <source>
        <dbReference type="Proteomes" id="UP000579605"/>
    </source>
</evidence>
<accession>A0A852Z7V3</accession>
<dbReference type="Gene3D" id="1.10.10.10">
    <property type="entry name" value="Winged helix-like DNA-binding domain superfamily/Winged helix DNA-binding domain"/>
    <property type="match status" value="1"/>
</dbReference>
<evidence type="ECO:0000259" key="1">
    <source>
        <dbReference type="Pfam" id="PF03235"/>
    </source>
</evidence>
<dbReference type="AlphaFoldDB" id="A0A852Z7V3"/>
<dbReference type="PANTHER" id="PTHR35149:SF1">
    <property type="entry name" value="DUF5655 DOMAIN-CONTAINING PROTEIN"/>
    <property type="match status" value="1"/>
</dbReference>
<feature type="domain" description="GmrSD restriction endonucleases C-terminal" evidence="2">
    <location>
        <begin position="351"/>
        <end position="490"/>
    </location>
</feature>
<proteinExistence type="predicted"/>
<reference evidence="4 5" key="1">
    <citation type="submission" date="2020-07" db="EMBL/GenBank/DDBJ databases">
        <title>Sequencing the genomes of 1000 actinobacteria strains.</title>
        <authorList>
            <person name="Klenk H.-P."/>
        </authorList>
    </citation>
    <scope>NUCLEOTIDE SEQUENCE [LARGE SCALE GENOMIC DNA]</scope>
    <source>
        <strain evidence="4 5">DSM 18448</strain>
    </source>
</reference>
<dbReference type="Pfam" id="PF03235">
    <property type="entry name" value="GmrSD_N"/>
    <property type="match status" value="1"/>
</dbReference>
<evidence type="ECO:0000313" key="4">
    <source>
        <dbReference type="EMBL" id="NYH87718.1"/>
    </source>
</evidence>
<dbReference type="InterPro" id="IPR040843">
    <property type="entry name" value="RAMA"/>
</dbReference>
<feature type="domain" description="RAMA" evidence="3">
    <location>
        <begin position="511"/>
        <end position="600"/>
    </location>
</feature>
<organism evidence="4 5">
    <name type="scientific">Actinopolymorpha rutila</name>
    <dbReference type="NCBI Taxonomy" id="446787"/>
    <lineage>
        <taxon>Bacteria</taxon>
        <taxon>Bacillati</taxon>
        <taxon>Actinomycetota</taxon>
        <taxon>Actinomycetes</taxon>
        <taxon>Propionibacteriales</taxon>
        <taxon>Actinopolymorphaceae</taxon>
        <taxon>Actinopolymorpha</taxon>
    </lineage>
</organism>
<feature type="domain" description="GmrSD restriction endonucleases N-terminal" evidence="1">
    <location>
        <begin position="36"/>
        <end position="149"/>
    </location>
</feature>
<dbReference type="InterPro" id="IPR004919">
    <property type="entry name" value="GmrSD_N"/>
</dbReference>